<feature type="transmembrane region" description="Helical" evidence="1">
    <location>
        <begin position="54"/>
        <end position="75"/>
    </location>
</feature>
<dbReference type="SUPFAM" id="SSF103473">
    <property type="entry name" value="MFS general substrate transporter"/>
    <property type="match status" value="1"/>
</dbReference>
<gene>
    <name evidence="2" type="ORF">QCA50_017332</name>
</gene>
<evidence type="ECO:0000313" key="3">
    <source>
        <dbReference type="Proteomes" id="UP001385951"/>
    </source>
</evidence>
<proteinExistence type="predicted"/>
<keyword evidence="1" id="KW-0812">Transmembrane</keyword>
<keyword evidence="1" id="KW-1133">Transmembrane helix</keyword>
<dbReference type="AlphaFoldDB" id="A0AAW0FQM4"/>
<keyword evidence="3" id="KW-1185">Reference proteome</keyword>
<accession>A0AAW0FQM4</accession>
<dbReference type="Proteomes" id="UP001385951">
    <property type="component" value="Unassembled WGS sequence"/>
</dbReference>
<protein>
    <submittedName>
        <fullName evidence="2">Uncharacterized protein</fullName>
    </submittedName>
</protein>
<reference evidence="2 3" key="1">
    <citation type="submission" date="2022-09" db="EMBL/GenBank/DDBJ databases">
        <authorList>
            <person name="Palmer J.M."/>
        </authorList>
    </citation>
    <scope>NUCLEOTIDE SEQUENCE [LARGE SCALE GENOMIC DNA]</scope>
    <source>
        <strain evidence="2 3">DSM 7382</strain>
    </source>
</reference>
<comment type="caution">
    <text evidence="2">The sequence shown here is derived from an EMBL/GenBank/DDBJ whole genome shotgun (WGS) entry which is preliminary data.</text>
</comment>
<evidence type="ECO:0000313" key="2">
    <source>
        <dbReference type="EMBL" id="KAK7679621.1"/>
    </source>
</evidence>
<organism evidence="2 3">
    <name type="scientific">Cerrena zonata</name>
    <dbReference type="NCBI Taxonomy" id="2478898"/>
    <lineage>
        <taxon>Eukaryota</taxon>
        <taxon>Fungi</taxon>
        <taxon>Dikarya</taxon>
        <taxon>Basidiomycota</taxon>
        <taxon>Agaricomycotina</taxon>
        <taxon>Agaricomycetes</taxon>
        <taxon>Polyporales</taxon>
        <taxon>Cerrenaceae</taxon>
        <taxon>Cerrena</taxon>
    </lineage>
</organism>
<sequence length="95" mass="10468">MGIDMVFGPISTYYVDVLHNQSSEVMAATMALRGTLIAISSSTFLTLIDNIGIVWTNAIAAALSWIAYLMIWCVIRYGPQMRAFVDVGFSTVRDN</sequence>
<keyword evidence="1" id="KW-0472">Membrane</keyword>
<dbReference type="EMBL" id="JASBNA010000057">
    <property type="protein sequence ID" value="KAK7679621.1"/>
    <property type="molecule type" value="Genomic_DNA"/>
</dbReference>
<evidence type="ECO:0000256" key="1">
    <source>
        <dbReference type="SAM" id="Phobius"/>
    </source>
</evidence>
<name>A0AAW0FQM4_9APHY</name>
<dbReference type="InterPro" id="IPR036259">
    <property type="entry name" value="MFS_trans_sf"/>
</dbReference>